<sequence>MALKKPSRMIQVSKNQKRARSPDPGPIRNGETAKRLKTSTPASASITKAESNSAESSCDDTSSAEDSDDDIPPLVGKFNLFSMSIPSLSEAYSPAGKSVNPEELYNAILNYQEKSGNTAEITIPANYAAGKDGFFVSPLIAEPEELGGYPFNISIKNITEVKKLTVFKPPFPRPRASWNAPAFKGRLTLMNPQCGISSSSGKVCIRPLWNKVDTDGDLVMELFEGSFDFKIVYGSMFYTSGYGRGQKLSADFWAIRRKS</sequence>
<organism evidence="2 3">
    <name type="scientific">Galerina marginata (strain CBS 339.88)</name>
    <dbReference type="NCBI Taxonomy" id="685588"/>
    <lineage>
        <taxon>Eukaryota</taxon>
        <taxon>Fungi</taxon>
        <taxon>Dikarya</taxon>
        <taxon>Basidiomycota</taxon>
        <taxon>Agaricomycotina</taxon>
        <taxon>Agaricomycetes</taxon>
        <taxon>Agaricomycetidae</taxon>
        <taxon>Agaricales</taxon>
        <taxon>Agaricineae</taxon>
        <taxon>Strophariaceae</taxon>
        <taxon>Galerina</taxon>
    </lineage>
</organism>
<reference evidence="3" key="1">
    <citation type="journal article" date="2014" name="Proc. Natl. Acad. Sci. U.S.A.">
        <title>Extensive sampling of basidiomycete genomes demonstrates inadequacy of the white-rot/brown-rot paradigm for wood decay fungi.</title>
        <authorList>
            <person name="Riley R."/>
            <person name="Salamov A.A."/>
            <person name="Brown D.W."/>
            <person name="Nagy L.G."/>
            <person name="Floudas D."/>
            <person name="Held B.W."/>
            <person name="Levasseur A."/>
            <person name="Lombard V."/>
            <person name="Morin E."/>
            <person name="Otillar R."/>
            <person name="Lindquist E.A."/>
            <person name="Sun H."/>
            <person name="LaButti K.M."/>
            <person name="Schmutz J."/>
            <person name="Jabbour D."/>
            <person name="Luo H."/>
            <person name="Baker S.E."/>
            <person name="Pisabarro A.G."/>
            <person name="Walton J.D."/>
            <person name="Blanchette R.A."/>
            <person name="Henrissat B."/>
            <person name="Martin F."/>
            <person name="Cullen D."/>
            <person name="Hibbett D.S."/>
            <person name="Grigoriev I.V."/>
        </authorList>
    </citation>
    <scope>NUCLEOTIDE SEQUENCE [LARGE SCALE GENOMIC DNA]</scope>
    <source>
        <strain evidence="3">CBS 339.88</strain>
    </source>
</reference>
<name>A0A067TG13_GALM3</name>
<feature type="compositionally biased region" description="Polar residues" evidence="1">
    <location>
        <begin position="38"/>
        <end position="52"/>
    </location>
</feature>
<dbReference type="Proteomes" id="UP000027222">
    <property type="component" value="Unassembled WGS sequence"/>
</dbReference>
<dbReference type="HOGENOM" id="CLU_1073809_0_0_1"/>
<accession>A0A067TG13</accession>
<evidence type="ECO:0000313" key="2">
    <source>
        <dbReference type="EMBL" id="KDR82155.1"/>
    </source>
</evidence>
<dbReference type="OrthoDB" id="3256283at2759"/>
<protein>
    <submittedName>
        <fullName evidence="2">Uncharacterized protein</fullName>
    </submittedName>
</protein>
<dbReference type="EMBL" id="KL142370">
    <property type="protein sequence ID" value="KDR82155.1"/>
    <property type="molecule type" value="Genomic_DNA"/>
</dbReference>
<proteinExistence type="predicted"/>
<evidence type="ECO:0000313" key="3">
    <source>
        <dbReference type="Proteomes" id="UP000027222"/>
    </source>
</evidence>
<gene>
    <name evidence="2" type="ORF">GALMADRAFT_135517</name>
</gene>
<feature type="region of interest" description="Disordered" evidence="1">
    <location>
        <begin position="1"/>
        <end position="70"/>
    </location>
</feature>
<evidence type="ECO:0000256" key="1">
    <source>
        <dbReference type="SAM" id="MobiDB-lite"/>
    </source>
</evidence>
<keyword evidence="3" id="KW-1185">Reference proteome</keyword>
<dbReference type="AlphaFoldDB" id="A0A067TG13"/>